<name>A0ABD0TD43_LOXSC</name>
<organism evidence="1 2">
    <name type="scientific">Loxostege sticticalis</name>
    <name type="common">Beet webworm moth</name>
    <dbReference type="NCBI Taxonomy" id="481309"/>
    <lineage>
        <taxon>Eukaryota</taxon>
        <taxon>Metazoa</taxon>
        <taxon>Ecdysozoa</taxon>
        <taxon>Arthropoda</taxon>
        <taxon>Hexapoda</taxon>
        <taxon>Insecta</taxon>
        <taxon>Pterygota</taxon>
        <taxon>Neoptera</taxon>
        <taxon>Endopterygota</taxon>
        <taxon>Lepidoptera</taxon>
        <taxon>Glossata</taxon>
        <taxon>Ditrysia</taxon>
        <taxon>Pyraloidea</taxon>
        <taxon>Crambidae</taxon>
        <taxon>Pyraustinae</taxon>
        <taxon>Loxostege</taxon>
    </lineage>
</organism>
<gene>
    <name evidence="1" type="ORF">ABMA28_014647</name>
</gene>
<protein>
    <submittedName>
        <fullName evidence="1">Uncharacterized protein</fullName>
    </submittedName>
</protein>
<reference evidence="1 2" key="1">
    <citation type="submission" date="2024-06" db="EMBL/GenBank/DDBJ databases">
        <title>A chromosome-level genome assembly of beet webworm, Loxostege sticticalis.</title>
        <authorList>
            <person name="Zhang Y."/>
        </authorList>
    </citation>
    <scope>NUCLEOTIDE SEQUENCE [LARGE SCALE GENOMIC DNA]</scope>
    <source>
        <strain evidence="1">AQ028</strain>
        <tissue evidence="1">Male pupae</tissue>
    </source>
</reference>
<dbReference type="EMBL" id="JBEDNZ010000006">
    <property type="protein sequence ID" value="KAL0840841.1"/>
    <property type="molecule type" value="Genomic_DNA"/>
</dbReference>
<evidence type="ECO:0000313" key="2">
    <source>
        <dbReference type="Proteomes" id="UP001549921"/>
    </source>
</evidence>
<comment type="caution">
    <text evidence="1">The sequence shown here is derived from an EMBL/GenBank/DDBJ whole genome shotgun (WGS) entry which is preliminary data.</text>
</comment>
<sequence>MFTISPYDFHPLLHRFVSLWRYVQVVSDCLTFLLSMLCCQCWNMMPLSPSPSEQASVESFQILPEPIIEPGRASGEPFSAQHLVIDFTPQPGDTEETSLKCQQFWEVVNGHPELEGMMALPENKTQAMKESSVSVHKPLPPADTNPAFPAIHTIRSIGDRGAIDAAFAAATTKRKH</sequence>
<dbReference type="AlphaFoldDB" id="A0ABD0TD43"/>
<proteinExistence type="predicted"/>
<dbReference type="Proteomes" id="UP001549921">
    <property type="component" value="Unassembled WGS sequence"/>
</dbReference>
<evidence type="ECO:0000313" key="1">
    <source>
        <dbReference type="EMBL" id="KAL0840841.1"/>
    </source>
</evidence>
<accession>A0ABD0TD43</accession>